<accession>T5KD10</accession>
<dbReference type="Proteomes" id="UP000016033">
    <property type="component" value="Unassembled WGS sequence"/>
</dbReference>
<keyword evidence="3" id="KW-0808">Transferase</keyword>
<protein>
    <recommendedName>
        <fullName evidence="4">Methyltransferase type 11 domain-containing protein</fullName>
    </recommendedName>
</protein>
<dbReference type="PANTHER" id="PTHR44942">
    <property type="entry name" value="METHYLTRANSF_11 DOMAIN-CONTAINING PROTEIN"/>
    <property type="match status" value="1"/>
</dbReference>
<dbReference type="PATRIC" id="fig|1333857.3.peg.2513"/>
<dbReference type="Pfam" id="PF08241">
    <property type="entry name" value="Methyltransf_11"/>
    <property type="match status" value="1"/>
</dbReference>
<evidence type="ECO:0000313" key="6">
    <source>
        <dbReference type="Proteomes" id="UP000016033"/>
    </source>
</evidence>
<evidence type="ECO:0000256" key="1">
    <source>
        <dbReference type="ARBA" id="ARBA00008361"/>
    </source>
</evidence>
<dbReference type="PANTHER" id="PTHR44942:SF4">
    <property type="entry name" value="METHYLTRANSFERASE TYPE 11 DOMAIN-CONTAINING PROTEIN"/>
    <property type="match status" value="1"/>
</dbReference>
<evidence type="ECO:0000256" key="3">
    <source>
        <dbReference type="ARBA" id="ARBA00022679"/>
    </source>
</evidence>
<feature type="domain" description="Methyltransferase type 11" evidence="4">
    <location>
        <begin position="41"/>
        <end position="129"/>
    </location>
</feature>
<proteinExistence type="inferred from homology"/>
<dbReference type="Gene3D" id="3.40.50.150">
    <property type="entry name" value="Vaccinia Virus protein VP39"/>
    <property type="match status" value="1"/>
</dbReference>
<dbReference type="GO" id="GO:0008757">
    <property type="term" value="F:S-adenosylmethionine-dependent methyltransferase activity"/>
    <property type="evidence" value="ECO:0007669"/>
    <property type="project" value="InterPro"/>
</dbReference>
<comment type="caution">
    <text evidence="5">The sequence shown here is derived from an EMBL/GenBank/DDBJ whole genome shotgun (WGS) entry which is preliminary data.</text>
</comment>
<dbReference type="InterPro" id="IPR029063">
    <property type="entry name" value="SAM-dependent_MTases_sf"/>
</dbReference>
<dbReference type="GO" id="GO:0032259">
    <property type="term" value="P:methylation"/>
    <property type="evidence" value="ECO:0007669"/>
    <property type="project" value="UniProtKB-KW"/>
</dbReference>
<dbReference type="InterPro" id="IPR013216">
    <property type="entry name" value="Methyltransf_11"/>
</dbReference>
<reference evidence="5 6" key="1">
    <citation type="journal article" date="2013" name="Genome Announc.">
        <title>Whole-genome sequences of five oyster-associated bacteria show potential for crude oil hydrocarbon degradation.</title>
        <authorList>
            <person name="Chauhan A."/>
            <person name="Green S."/>
            <person name="Pathak A."/>
            <person name="Thomas J."/>
            <person name="Venkatramanan R."/>
        </authorList>
    </citation>
    <scope>NUCLEOTIDE SEQUENCE [LARGE SCALE GENOMIC DNA]</scope>
    <source>
        <strain evidence="5 6">MF109</strain>
    </source>
</reference>
<evidence type="ECO:0000256" key="2">
    <source>
        <dbReference type="ARBA" id="ARBA00022603"/>
    </source>
</evidence>
<dbReference type="EMBL" id="ATAO01000206">
    <property type="protein sequence ID" value="EQM74367.1"/>
    <property type="molecule type" value="Genomic_DNA"/>
</dbReference>
<gene>
    <name evidence="5" type="ORF">L687_02625</name>
</gene>
<dbReference type="CDD" id="cd02440">
    <property type="entry name" value="AdoMet_MTases"/>
    <property type="match status" value="1"/>
</dbReference>
<dbReference type="SUPFAM" id="SSF53335">
    <property type="entry name" value="S-adenosyl-L-methionine-dependent methyltransferases"/>
    <property type="match status" value="1"/>
</dbReference>
<organism evidence="5 6">
    <name type="scientific">Microbacterium maritypicum MF109</name>
    <dbReference type="NCBI Taxonomy" id="1333857"/>
    <lineage>
        <taxon>Bacteria</taxon>
        <taxon>Bacillati</taxon>
        <taxon>Actinomycetota</taxon>
        <taxon>Actinomycetes</taxon>
        <taxon>Micrococcales</taxon>
        <taxon>Microbacteriaceae</taxon>
        <taxon>Microbacterium</taxon>
    </lineage>
</organism>
<evidence type="ECO:0000259" key="4">
    <source>
        <dbReference type="Pfam" id="PF08241"/>
    </source>
</evidence>
<keyword evidence="2" id="KW-0489">Methyltransferase</keyword>
<dbReference type="AlphaFoldDB" id="T5KD10"/>
<dbReference type="RefSeq" id="WP_021200464.1">
    <property type="nucleotide sequence ID" value="NZ_ATAO01000206.1"/>
</dbReference>
<dbReference type="InterPro" id="IPR051052">
    <property type="entry name" value="Diverse_substrate_MTase"/>
</dbReference>
<sequence>MPEHALARSFEIIGDDYDRYRPGFPEAAAAMIVPTTVDVGLDLGAGTGKFTELLVDRARRTVAVEPSERMLQVLRVKLPDVEAQIGAAERIPLGDASVDVVTVAQAFHWFDRDAACDEIARVLVPRGALGLLWNRSDPTCTWDRACHRIAHPAVSEADATTDGAAEELPHFELVRREEIQWAERISREHYLRRWATVSSLLVAEESTRARMLGEIGAVLDSSADTRGREMLDLPQVTDVYVYRRA</sequence>
<comment type="similarity">
    <text evidence="1">Belongs to the methyltransferase superfamily.</text>
</comment>
<name>T5KD10_MICMQ</name>
<evidence type="ECO:0000313" key="5">
    <source>
        <dbReference type="EMBL" id="EQM74367.1"/>
    </source>
</evidence>